<keyword evidence="3" id="KW-1185">Reference proteome</keyword>
<reference evidence="2 3" key="1">
    <citation type="journal article" date="2019" name="Sci. Rep.">
        <title>A high-quality genome of Eragrostis curvula grass provides insights into Poaceae evolution and supports new strategies to enhance forage quality.</title>
        <authorList>
            <person name="Carballo J."/>
            <person name="Santos B.A.C.M."/>
            <person name="Zappacosta D."/>
            <person name="Garbus I."/>
            <person name="Selva J.P."/>
            <person name="Gallo C.A."/>
            <person name="Diaz A."/>
            <person name="Albertini E."/>
            <person name="Caccamo M."/>
            <person name="Echenique V."/>
        </authorList>
    </citation>
    <scope>NUCLEOTIDE SEQUENCE [LARGE SCALE GENOMIC DNA]</scope>
    <source>
        <strain evidence="3">cv. Victoria</strain>
        <tissue evidence="2">Leaf</tissue>
    </source>
</reference>
<evidence type="ECO:0000256" key="1">
    <source>
        <dbReference type="SAM" id="MobiDB-lite"/>
    </source>
</evidence>
<comment type="caution">
    <text evidence="2">The sequence shown here is derived from an EMBL/GenBank/DDBJ whole genome shotgun (WGS) entry which is preliminary data.</text>
</comment>
<proteinExistence type="predicted"/>
<name>A0A5J9TPE0_9POAL</name>
<sequence>MRTEAAMTWATPEVPMNISMQWNPFPTTMGRARNPSRRQQATVKASGRDVVRRARSSSSPSAAAQTRYCRWRSTPRLSTPCSGHRSTDTGKTLKVMQLAVKNIMPLIKIHLRVRDRKTMELFMCHVQVSNTQWAADCEKLSLGAPDESRCNDVTRALIGGGSWFSSSPKDFFQQIVPLLSLSSQHLKS</sequence>
<dbReference type="AlphaFoldDB" id="A0A5J9TPE0"/>
<evidence type="ECO:0000313" key="3">
    <source>
        <dbReference type="Proteomes" id="UP000324897"/>
    </source>
</evidence>
<gene>
    <name evidence="2" type="ORF">EJB05_40802</name>
</gene>
<protein>
    <submittedName>
        <fullName evidence="2">Uncharacterized protein</fullName>
    </submittedName>
</protein>
<organism evidence="2 3">
    <name type="scientific">Eragrostis curvula</name>
    <name type="common">weeping love grass</name>
    <dbReference type="NCBI Taxonomy" id="38414"/>
    <lineage>
        <taxon>Eukaryota</taxon>
        <taxon>Viridiplantae</taxon>
        <taxon>Streptophyta</taxon>
        <taxon>Embryophyta</taxon>
        <taxon>Tracheophyta</taxon>
        <taxon>Spermatophyta</taxon>
        <taxon>Magnoliopsida</taxon>
        <taxon>Liliopsida</taxon>
        <taxon>Poales</taxon>
        <taxon>Poaceae</taxon>
        <taxon>PACMAD clade</taxon>
        <taxon>Chloridoideae</taxon>
        <taxon>Eragrostideae</taxon>
        <taxon>Eragrostidinae</taxon>
        <taxon>Eragrostis</taxon>
    </lineage>
</organism>
<feature type="region of interest" description="Disordered" evidence="1">
    <location>
        <begin position="31"/>
        <end position="65"/>
    </location>
</feature>
<dbReference type="Gramene" id="TVU13266">
    <property type="protein sequence ID" value="TVU13266"/>
    <property type="gene ID" value="EJB05_40802"/>
</dbReference>
<evidence type="ECO:0000313" key="2">
    <source>
        <dbReference type="EMBL" id="TVU13266.1"/>
    </source>
</evidence>
<accession>A0A5J9TPE0</accession>
<dbReference type="EMBL" id="RWGY01000035">
    <property type="protein sequence ID" value="TVU13266.1"/>
    <property type="molecule type" value="Genomic_DNA"/>
</dbReference>
<dbReference type="Proteomes" id="UP000324897">
    <property type="component" value="Unassembled WGS sequence"/>
</dbReference>